<evidence type="ECO:0000313" key="2">
    <source>
        <dbReference type="EMBL" id="KAJ4433329.1"/>
    </source>
</evidence>
<accession>A0ABQ8SGS0</accession>
<gene>
    <name evidence="2" type="ORF">ANN_15588</name>
</gene>
<dbReference type="EMBL" id="JAJSOF020000027">
    <property type="protein sequence ID" value="KAJ4433329.1"/>
    <property type="molecule type" value="Genomic_DNA"/>
</dbReference>
<organism evidence="2 3">
    <name type="scientific">Periplaneta americana</name>
    <name type="common">American cockroach</name>
    <name type="synonym">Blatta americana</name>
    <dbReference type="NCBI Taxonomy" id="6978"/>
    <lineage>
        <taxon>Eukaryota</taxon>
        <taxon>Metazoa</taxon>
        <taxon>Ecdysozoa</taxon>
        <taxon>Arthropoda</taxon>
        <taxon>Hexapoda</taxon>
        <taxon>Insecta</taxon>
        <taxon>Pterygota</taxon>
        <taxon>Neoptera</taxon>
        <taxon>Polyneoptera</taxon>
        <taxon>Dictyoptera</taxon>
        <taxon>Blattodea</taxon>
        <taxon>Blattoidea</taxon>
        <taxon>Blattidae</taxon>
        <taxon>Blattinae</taxon>
        <taxon>Periplaneta</taxon>
    </lineage>
</organism>
<reference evidence="2 3" key="1">
    <citation type="journal article" date="2022" name="Allergy">
        <title>Genome assembly and annotation of Periplaneta americana reveal a comprehensive cockroach allergen profile.</title>
        <authorList>
            <person name="Wang L."/>
            <person name="Xiong Q."/>
            <person name="Saelim N."/>
            <person name="Wang L."/>
            <person name="Nong W."/>
            <person name="Wan A.T."/>
            <person name="Shi M."/>
            <person name="Liu X."/>
            <person name="Cao Q."/>
            <person name="Hui J.H.L."/>
            <person name="Sookrung N."/>
            <person name="Leung T.F."/>
            <person name="Tungtrongchitr A."/>
            <person name="Tsui S.K.W."/>
        </authorList>
    </citation>
    <scope>NUCLEOTIDE SEQUENCE [LARGE SCALE GENOMIC DNA]</scope>
    <source>
        <strain evidence="2">PWHHKU_190912</strain>
    </source>
</reference>
<feature type="compositionally biased region" description="Polar residues" evidence="1">
    <location>
        <begin position="59"/>
        <end position="75"/>
    </location>
</feature>
<evidence type="ECO:0000313" key="3">
    <source>
        <dbReference type="Proteomes" id="UP001148838"/>
    </source>
</evidence>
<sequence>MEKDTDYDKGLFFTSIGRLEQVGPAPCPRERVLSPSPRREFKRKKSPVPSLRTPESSHDSTQQHSSLESTESTTRGPGPTVPDLLMLARTDSGGKTGTDLSETSTCTTEDYATANDYNSGTDTSSRRSLIHAVGGLAAQGSGSTGGSFGAGEGSSFESASSHYSLARELHMFNLKTFEMTFFILETSGILLQRIIFKVNMFFFFLPVLEPDNV</sequence>
<name>A0ABQ8SGS0_PERAM</name>
<protein>
    <submittedName>
        <fullName evidence="2">Uncharacterized protein</fullName>
    </submittedName>
</protein>
<proteinExistence type="predicted"/>
<dbReference type="Proteomes" id="UP001148838">
    <property type="component" value="Unassembled WGS sequence"/>
</dbReference>
<feature type="region of interest" description="Disordered" evidence="1">
    <location>
        <begin position="1"/>
        <end position="84"/>
    </location>
</feature>
<keyword evidence="3" id="KW-1185">Reference proteome</keyword>
<comment type="caution">
    <text evidence="2">The sequence shown here is derived from an EMBL/GenBank/DDBJ whole genome shotgun (WGS) entry which is preliminary data.</text>
</comment>
<evidence type="ECO:0000256" key="1">
    <source>
        <dbReference type="SAM" id="MobiDB-lite"/>
    </source>
</evidence>